<dbReference type="Proteomes" id="UP000034154">
    <property type="component" value="Unassembled WGS sequence"/>
</dbReference>
<proteinExistence type="predicted"/>
<dbReference type="EMBL" id="LCJB01000013">
    <property type="protein sequence ID" value="KKT71565.1"/>
    <property type="molecule type" value="Genomic_DNA"/>
</dbReference>
<reference evidence="2 3" key="1">
    <citation type="journal article" date="2015" name="Nature">
        <title>rRNA introns, odd ribosomes, and small enigmatic genomes across a large radiation of phyla.</title>
        <authorList>
            <person name="Brown C.T."/>
            <person name="Hug L.A."/>
            <person name="Thomas B.C."/>
            <person name="Sharon I."/>
            <person name="Castelle C.J."/>
            <person name="Singh A."/>
            <person name="Wilkins M.J."/>
            <person name="Williams K.H."/>
            <person name="Banfield J.F."/>
        </authorList>
    </citation>
    <scope>NUCLEOTIDE SEQUENCE [LARGE SCALE GENOMIC DNA]</scope>
</reference>
<gene>
    <name evidence="2" type="ORF">UW63_C0013G0006</name>
</gene>
<evidence type="ECO:0000313" key="2">
    <source>
        <dbReference type="EMBL" id="KKT71565.1"/>
    </source>
</evidence>
<feature type="compositionally biased region" description="Basic and acidic residues" evidence="1">
    <location>
        <begin position="88"/>
        <end position="101"/>
    </location>
</feature>
<comment type="caution">
    <text evidence="2">The sequence shown here is derived from an EMBL/GenBank/DDBJ whole genome shotgun (WGS) entry which is preliminary data.</text>
</comment>
<evidence type="ECO:0000256" key="1">
    <source>
        <dbReference type="SAM" id="MobiDB-lite"/>
    </source>
</evidence>
<organism evidence="2 3">
    <name type="scientific">Candidatus Uhrbacteria bacterium GW2011_GWF2_44_350</name>
    <dbReference type="NCBI Taxonomy" id="1619000"/>
    <lineage>
        <taxon>Bacteria</taxon>
        <taxon>Candidatus Uhriibacteriota</taxon>
    </lineage>
</organism>
<evidence type="ECO:0000313" key="3">
    <source>
        <dbReference type="Proteomes" id="UP000034154"/>
    </source>
</evidence>
<name>A0A0G1JJL8_9BACT</name>
<feature type="region of interest" description="Disordered" evidence="1">
    <location>
        <begin position="65"/>
        <end position="101"/>
    </location>
</feature>
<feature type="compositionally biased region" description="Basic and acidic residues" evidence="1">
    <location>
        <begin position="65"/>
        <end position="76"/>
    </location>
</feature>
<dbReference type="Gene3D" id="3.30.160.20">
    <property type="match status" value="1"/>
</dbReference>
<protein>
    <recommendedName>
        <fullName evidence="4">Prokaryotic-type class I peptide chain release factors domain-containing protein</fullName>
    </recommendedName>
</protein>
<accession>A0A0G1JJL8</accession>
<evidence type="ECO:0008006" key="4">
    <source>
        <dbReference type="Google" id="ProtNLM"/>
    </source>
</evidence>
<sequence>MDPKFFSDTEKVLIKEYFVKKHPGQWVGSTSEIHMVASGERDLAQNIKEVKQRLLTAIEEALNPPEERNKKIPEIAKKKRKAAGRGAKLAEWKNKKKQPLD</sequence>
<dbReference type="AlphaFoldDB" id="A0A0G1JJL8"/>